<dbReference type="InterPro" id="IPR041401">
    <property type="entry name" value="TseB-like_dom"/>
</dbReference>
<evidence type="ECO:0000313" key="3">
    <source>
        <dbReference type="Proteomes" id="UP000032633"/>
    </source>
</evidence>
<keyword evidence="3" id="KW-1185">Reference proteome</keyword>
<evidence type="ECO:0000259" key="1">
    <source>
        <dbReference type="Pfam" id="PF17881"/>
    </source>
</evidence>
<protein>
    <recommendedName>
        <fullName evidence="1">Cell wall elongation regulator TseB-like domain-containing protein</fullName>
    </recommendedName>
</protein>
<dbReference type="Proteomes" id="UP000032633">
    <property type="component" value="Chromosome"/>
</dbReference>
<dbReference type="KEGG" id="pbj:VN24_24520"/>
<dbReference type="AlphaFoldDB" id="A0A0D5NPQ5"/>
<reference evidence="2 3" key="1">
    <citation type="journal article" date="2015" name="J. Biotechnol.">
        <title>Complete genome sequence of Paenibacillus beijingensis 7188(T) (=DSM 24997(T)), a novel rhizobacterium from jujube garden soil.</title>
        <authorList>
            <person name="Kwak Y."/>
            <person name="Shin J.H."/>
        </authorList>
    </citation>
    <scope>NUCLEOTIDE SEQUENCE [LARGE SCALE GENOMIC DNA]</scope>
    <source>
        <strain evidence="2 3">DSM 24997</strain>
    </source>
</reference>
<organism evidence="2 3">
    <name type="scientific">Paenibacillus beijingensis</name>
    <dbReference type="NCBI Taxonomy" id="1126833"/>
    <lineage>
        <taxon>Bacteria</taxon>
        <taxon>Bacillati</taxon>
        <taxon>Bacillota</taxon>
        <taxon>Bacilli</taxon>
        <taxon>Bacillales</taxon>
        <taxon>Paenibacillaceae</taxon>
        <taxon>Paenibacillus</taxon>
    </lineage>
</organism>
<reference evidence="3" key="2">
    <citation type="submission" date="2015-03" db="EMBL/GenBank/DDBJ databases">
        <title>Genome sequence of Paenibacillus beijingensis strain DSM 24997T.</title>
        <authorList>
            <person name="Kwak Y."/>
            <person name="Shin J.-H."/>
        </authorList>
    </citation>
    <scope>NUCLEOTIDE SEQUENCE [LARGE SCALE GENOMIC DNA]</scope>
    <source>
        <strain evidence="3">DSM 24997</strain>
    </source>
</reference>
<name>A0A0D5NPQ5_9BACL</name>
<dbReference type="PATRIC" id="fig|1126833.4.peg.5394"/>
<feature type="domain" description="Cell wall elongation regulator TseB-like" evidence="1">
    <location>
        <begin position="53"/>
        <end position="91"/>
    </location>
</feature>
<proteinExistence type="predicted"/>
<dbReference type="Gene3D" id="3.10.450.40">
    <property type="match status" value="2"/>
</dbReference>
<dbReference type="HOGENOM" id="CLU_114070_2_0_9"/>
<dbReference type="SUPFAM" id="SSF54403">
    <property type="entry name" value="Cystatin/monellin"/>
    <property type="match status" value="2"/>
</dbReference>
<sequence length="176" mass="20181">MRSDYKRPPLMSRTKWTVLITVLALIIVLLLNAEYRSMQAPRWSEEAQIMAEVKQKASLASVDEAHKYVWDRTVWVTRGVNGSGEAFYIWYGDGKVLSTIPASEAQTAKSIRDRLLAQSPDVDITHSISGMINGEPAWELLYSRIENGARKYFYDFYDFRSGNLIETYRLPAKYST</sequence>
<dbReference type="InterPro" id="IPR046350">
    <property type="entry name" value="Cystatin_sf"/>
</dbReference>
<accession>A0A0D5NPQ5</accession>
<dbReference type="RefSeq" id="WP_045672555.1">
    <property type="nucleotide sequence ID" value="NZ_CP011058.1"/>
</dbReference>
<dbReference type="STRING" id="1126833.VN24_24520"/>
<gene>
    <name evidence="2" type="ORF">VN24_24520</name>
</gene>
<dbReference type="OrthoDB" id="2678417at2"/>
<evidence type="ECO:0000313" key="2">
    <source>
        <dbReference type="EMBL" id="AJY77130.1"/>
    </source>
</evidence>
<dbReference type="Pfam" id="PF17881">
    <property type="entry name" value="TseB"/>
    <property type="match status" value="1"/>
</dbReference>
<dbReference type="EMBL" id="CP011058">
    <property type="protein sequence ID" value="AJY77130.1"/>
    <property type="molecule type" value="Genomic_DNA"/>
</dbReference>